<evidence type="ECO:0000313" key="7">
    <source>
        <dbReference type="Proteomes" id="UP000462501"/>
    </source>
</evidence>
<gene>
    <name evidence="4" type="ORF">D3Z39_04950</name>
    <name evidence="5" type="ORF">FMM72_10790</name>
</gene>
<evidence type="ECO:0000313" key="5">
    <source>
        <dbReference type="EMBL" id="NDO39722.1"/>
    </source>
</evidence>
<dbReference type="EMBL" id="VIQT01000014">
    <property type="protein sequence ID" value="NDO39722.1"/>
    <property type="molecule type" value="Genomic_DNA"/>
</dbReference>
<name>A0A845REZ1_9FIRM</name>
<dbReference type="InterPro" id="IPR036677">
    <property type="entry name" value="EutN_CcmL_sf"/>
</dbReference>
<reference evidence="4 6" key="1">
    <citation type="submission" date="2018-08" db="EMBL/GenBank/DDBJ databases">
        <title>Murine metabolic-syndrome-specific gut microbial biobank.</title>
        <authorList>
            <person name="Liu C."/>
        </authorList>
    </citation>
    <scope>NUCLEOTIDE SEQUENCE [LARGE SCALE GENOMIC DNA]</scope>
    <source>
        <strain evidence="4 6">X69</strain>
    </source>
</reference>
<dbReference type="GO" id="GO:0031470">
    <property type="term" value="C:carboxysome"/>
    <property type="evidence" value="ECO:0007669"/>
    <property type="project" value="UniProtKB-SubCell"/>
</dbReference>
<sequence>MYIGEVAGRVVSTVKTEGLKNIPLLVVQLIEKGRRTKMIVAADSTGQAGRGDLVYLIGSEHAAQVFRRALVPSDASIAGIIDTYHIAFPNDNDIN</sequence>
<keyword evidence="3" id="KW-1283">Bacterial microcompartment</keyword>
<dbReference type="EMBL" id="QXWZ01000006">
    <property type="protein sequence ID" value="NBI78223.1"/>
    <property type="molecule type" value="Genomic_DNA"/>
</dbReference>
<dbReference type="InterPro" id="IPR004992">
    <property type="entry name" value="EutN_CcmL"/>
</dbReference>
<reference evidence="5 7" key="2">
    <citation type="submission" date="2019-06" db="EMBL/GenBank/DDBJ databases">
        <title>Draft genome sequences of 15 bacterial species constituting the stable defined intestinal microbiota of the GM15 gnotobiotic mouse model.</title>
        <authorList>
            <person name="Elie C."/>
            <person name="Mathieu A."/>
            <person name="Saliou A."/>
            <person name="Darnaud M."/>
            <person name="Leulier F."/>
            <person name="Tamellini A."/>
        </authorList>
    </citation>
    <scope>NUCLEOTIDE SEQUENCE [LARGE SCALE GENOMIC DNA]</scope>
    <source>
        <strain evidence="5 7">JM4-15</strain>
    </source>
</reference>
<evidence type="ECO:0000256" key="3">
    <source>
        <dbReference type="ARBA" id="ARBA00024446"/>
    </source>
</evidence>
<comment type="subcellular location">
    <subcellularLocation>
        <location evidence="1">Carboxysome</location>
    </subcellularLocation>
</comment>
<dbReference type="CDD" id="cd01614">
    <property type="entry name" value="EutN_CcmL"/>
    <property type="match status" value="1"/>
</dbReference>
<dbReference type="AlphaFoldDB" id="A0A845REZ1"/>
<proteinExistence type="predicted"/>
<evidence type="ECO:0000313" key="4">
    <source>
        <dbReference type="EMBL" id="NBI78223.1"/>
    </source>
</evidence>
<dbReference type="PROSITE" id="PS51932">
    <property type="entry name" value="BMV"/>
    <property type="match status" value="1"/>
</dbReference>
<comment type="caution">
    <text evidence="4">The sequence shown here is derived from an EMBL/GenBank/DDBJ whole genome shotgun (WGS) entry which is preliminary data.</text>
</comment>
<protein>
    <submittedName>
        <fullName evidence="4">Ethanolamine utilization protein EutN</fullName>
    </submittedName>
</protein>
<evidence type="ECO:0000256" key="1">
    <source>
        <dbReference type="ARBA" id="ARBA00023587"/>
    </source>
</evidence>
<dbReference type="RefSeq" id="WP_160209087.1">
    <property type="nucleotide sequence ID" value="NZ_CAMUSJ010000010.1"/>
</dbReference>
<dbReference type="Pfam" id="PF03319">
    <property type="entry name" value="EutN_CcmL"/>
    <property type="match status" value="1"/>
</dbReference>
<evidence type="ECO:0000313" key="6">
    <source>
        <dbReference type="Proteomes" id="UP000446348"/>
    </source>
</evidence>
<keyword evidence="2" id="KW-1282">Carboxysome</keyword>
<dbReference type="PANTHER" id="PTHR36539">
    <property type="entry name" value="ETHANOLAMINE UTILIZATION PROTEIN EUTN"/>
    <property type="match status" value="1"/>
</dbReference>
<organism evidence="4 6">
    <name type="scientific">Anaerotruncus colihominis</name>
    <dbReference type="NCBI Taxonomy" id="169435"/>
    <lineage>
        <taxon>Bacteria</taxon>
        <taxon>Bacillati</taxon>
        <taxon>Bacillota</taxon>
        <taxon>Clostridia</taxon>
        <taxon>Eubacteriales</taxon>
        <taxon>Oscillospiraceae</taxon>
        <taxon>Anaerotruncus</taxon>
    </lineage>
</organism>
<dbReference type="Proteomes" id="UP000462501">
    <property type="component" value="Unassembled WGS sequence"/>
</dbReference>
<evidence type="ECO:0000256" key="2">
    <source>
        <dbReference type="ARBA" id="ARBA00023669"/>
    </source>
</evidence>
<dbReference type="OrthoDB" id="196195at2"/>
<dbReference type="Gene3D" id="2.40.50.220">
    <property type="entry name" value="EutN/Ccml"/>
    <property type="match status" value="1"/>
</dbReference>
<dbReference type="Proteomes" id="UP000446348">
    <property type="component" value="Unassembled WGS sequence"/>
</dbReference>
<accession>A0A845REZ1</accession>
<dbReference type="SUPFAM" id="SSF159133">
    <property type="entry name" value="EutN/CcmL-like"/>
    <property type="match status" value="1"/>
</dbReference>
<dbReference type="PANTHER" id="PTHR36539:SF1">
    <property type="entry name" value="BACTERIAL MICROCOMPARTMENT SHELL VERTEX PROTEIN EUTN"/>
    <property type="match status" value="1"/>
</dbReference>